<evidence type="ECO:0000259" key="5">
    <source>
        <dbReference type="Pfam" id="PF22725"/>
    </source>
</evidence>
<evidence type="ECO:0000313" key="6">
    <source>
        <dbReference type="EMBL" id="KAB1645295.1"/>
    </source>
</evidence>
<sequence>MTTTLQLPASRVQDPNSAPPLRWGIMGPGRIATDFASSLKQHTQQQLTAVASRNHARAEDFAEQFGIGLTFDSYQALAASPDVDVVYIATPHPFHAECARIALEHGKHVLIEKPFAVNAEEAQSIVELARERNLFAMEAMWARFTPAADVIRQILANGLLGEVQHVRADLGEHFDPVRNARLFDPALGGGSLLDLGVYLIAYDAFLFGEPPLEVAAVGNRTDSGVSADVAMTLTHRTGTSQLFTTLDVRTPTAAFVKGSTAMLEIHTPFYAPTAISLRANDASSEVRQDFSVQSQVDGLCFEAAEVARCITAGLTESPHHTLDGTVETLRVLDRAESLIPAVGVALNSV</sequence>
<name>A0A7J5BGA9_9MICO</name>
<organism evidence="6 7">
    <name type="scientific">Gulosibacter chungangensis</name>
    <dbReference type="NCBI Taxonomy" id="979746"/>
    <lineage>
        <taxon>Bacteria</taxon>
        <taxon>Bacillati</taxon>
        <taxon>Actinomycetota</taxon>
        <taxon>Actinomycetes</taxon>
        <taxon>Micrococcales</taxon>
        <taxon>Microbacteriaceae</taxon>
        <taxon>Gulosibacter</taxon>
    </lineage>
</organism>
<dbReference type="InterPro" id="IPR036291">
    <property type="entry name" value="NAD(P)-bd_dom_sf"/>
</dbReference>
<dbReference type="PANTHER" id="PTHR22604">
    <property type="entry name" value="OXIDOREDUCTASES"/>
    <property type="match status" value="1"/>
</dbReference>
<dbReference type="EMBL" id="WBKB01000001">
    <property type="protein sequence ID" value="KAB1645295.1"/>
    <property type="molecule type" value="Genomic_DNA"/>
</dbReference>
<dbReference type="SUPFAM" id="SSF51735">
    <property type="entry name" value="NAD(P)-binding Rossmann-fold domains"/>
    <property type="match status" value="1"/>
</dbReference>
<dbReference type="InterPro" id="IPR050984">
    <property type="entry name" value="Gfo/Idh/MocA_domain"/>
</dbReference>
<dbReference type="Pfam" id="PF01408">
    <property type="entry name" value="GFO_IDH_MocA"/>
    <property type="match status" value="1"/>
</dbReference>
<dbReference type="GO" id="GO:0000166">
    <property type="term" value="F:nucleotide binding"/>
    <property type="evidence" value="ECO:0007669"/>
    <property type="project" value="InterPro"/>
</dbReference>
<evidence type="ECO:0000256" key="3">
    <source>
        <dbReference type="ARBA" id="ARBA00023027"/>
    </source>
</evidence>
<dbReference type="Proteomes" id="UP000433493">
    <property type="component" value="Unassembled WGS sequence"/>
</dbReference>
<evidence type="ECO:0000259" key="4">
    <source>
        <dbReference type="Pfam" id="PF01408"/>
    </source>
</evidence>
<feature type="domain" description="Gfo/Idh/MocA-like oxidoreductase N-terminal" evidence="4">
    <location>
        <begin position="21"/>
        <end position="136"/>
    </location>
</feature>
<protein>
    <submittedName>
        <fullName evidence="6">Gfo/Idh/MocA family oxidoreductase</fullName>
    </submittedName>
</protein>
<dbReference type="RefSeq" id="WP_158051303.1">
    <property type="nucleotide sequence ID" value="NZ_WBKB01000001.1"/>
</dbReference>
<reference evidence="6 7" key="1">
    <citation type="submission" date="2019-09" db="EMBL/GenBank/DDBJ databases">
        <title>Phylogeny of genus Pseudoclavibacter and closely related genus.</title>
        <authorList>
            <person name="Li Y."/>
        </authorList>
    </citation>
    <scope>NUCLEOTIDE SEQUENCE [LARGE SCALE GENOMIC DNA]</scope>
    <source>
        <strain evidence="6 7">KCTC 13959</strain>
    </source>
</reference>
<dbReference type="GO" id="GO:0016491">
    <property type="term" value="F:oxidoreductase activity"/>
    <property type="evidence" value="ECO:0007669"/>
    <property type="project" value="UniProtKB-KW"/>
</dbReference>
<accession>A0A7J5BGA9</accession>
<dbReference type="PANTHER" id="PTHR22604:SF105">
    <property type="entry name" value="TRANS-1,2-DIHYDROBENZENE-1,2-DIOL DEHYDROGENASE"/>
    <property type="match status" value="1"/>
</dbReference>
<keyword evidence="2" id="KW-0560">Oxidoreductase</keyword>
<evidence type="ECO:0000256" key="2">
    <source>
        <dbReference type="ARBA" id="ARBA00023002"/>
    </source>
</evidence>
<dbReference type="AlphaFoldDB" id="A0A7J5BGA9"/>
<evidence type="ECO:0000313" key="7">
    <source>
        <dbReference type="Proteomes" id="UP000433493"/>
    </source>
</evidence>
<feature type="domain" description="GFO/IDH/MocA-like oxidoreductase" evidence="5">
    <location>
        <begin position="151"/>
        <end position="245"/>
    </location>
</feature>
<gene>
    <name evidence="6" type="ORF">F8O05_03415</name>
</gene>
<dbReference type="InterPro" id="IPR000683">
    <property type="entry name" value="Gfo/Idh/MocA-like_OxRdtase_N"/>
</dbReference>
<dbReference type="OrthoDB" id="9815825at2"/>
<keyword evidence="3" id="KW-0520">NAD</keyword>
<dbReference type="Gene3D" id="3.30.360.10">
    <property type="entry name" value="Dihydrodipicolinate Reductase, domain 2"/>
    <property type="match status" value="1"/>
</dbReference>
<comment type="caution">
    <text evidence="6">The sequence shown here is derived from an EMBL/GenBank/DDBJ whole genome shotgun (WGS) entry which is preliminary data.</text>
</comment>
<dbReference type="Gene3D" id="3.40.50.720">
    <property type="entry name" value="NAD(P)-binding Rossmann-like Domain"/>
    <property type="match status" value="1"/>
</dbReference>
<dbReference type="Pfam" id="PF22725">
    <property type="entry name" value="GFO_IDH_MocA_C3"/>
    <property type="match status" value="1"/>
</dbReference>
<dbReference type="InterPro" id="IPR055170">
    <property type="entry name" value="GFO_IDH_MocA-like_dom"/>
</dbReference>
<evidence type="ECO:0000256" key="1">
    <source>
        <dbReference type="ARBA" id="ARBA00010928"/>
    </source>
</evidence>
<keyword evidence="7" id="KW-1185">Reference proteome</keyword>
<dbReference type="SUPFAM" id="SSF55347">
    <property type="entry name" value="Glyceraldehyde-3-phosphate dehydrogenase-like, C-terminal domain"/>
    <property type="match status" value="1"/>
</dbReference>
<proteinExistence type="inferred from homology"/>
<comment type="similarity">
    <text evidence="1">Belongs to the Gfo/Idh/MocA family.</text>
</comment>